<dbReference type="AlphaFoldDB" id="A0A6L2LLL5"/>
<evidence type="ECO:0000259" key="1">
    <source>
        <dbReference type="Pfam" id="PF07727"/>
    </source>
</evidence>
<dbReference type="Pfam" id="PF25597">
    <property type="entry name" value="SH3_retrovirus"/>
    <property type="match status" value="1"/>
</dbReference>
<sequence length="841" mass="97593">MVDEDDALSKEKEINKLMALISLSFKNIYKPTNNNLRTSSNTSRAHQDNTLRINKEIRYDNKRVVNVAEARENVGTQVVQKSGELEAHYLYMAKIQEVTPDVAKIFRPIFDTEPLQKVQNDNNNYNVFANDREHHEKPESINETYLEEQDDTNITIDLLDMSTNGETVDQDDDDLAKERGLLASLIEKLKCEIDDSKNRNKFLESSNKTLIDKLKDHKKFQVEIDRYHDVYYASKVEIDCAKAKEMKKELVAHQETISIMSQEKEAQNKFYKTRKDKEIEKVTALENKVKLLNLTKRFFLPTKVDQKSNSTNSVSRPQLKDNRLEDIIIHNNSEGKKQQVEDHPRRDNSIHRRLWVLKAHEGNLKLLSNFVEEFLGSRGTDLYSITLQDTSTPNPICLMAKATLSQAWLWHRCLSHLNFDTINLLSKHDIVTGLPKLKFVKDHLCSSYELENVKMRVFRDKNYLKLKATVTNSTHGLMWSHEGPKKKHLKFSLISSDLFKEDFMLKDGENLDKMKEKGDACIFVGYSTQSRAYRVYNKRTRVIVETIHVNFDELPQMSSDHVNSDPVPQCPTTALEHASLEHYWTKDHLLEEVIGNPSQLTRTRRQLETHGEMLTLKNKRDGKNTVIRDKARLIAKGYSQQKGIDFEESFAPVARLEAVWLFIAYAAYKSFLVYQMDVKTTFLNGPLKEELYVSQPDGFVDPHHPDKVVIKEARLASMSLVEAEYVSLSTCCTQVLWLRTQLVDYGFHSNKIPMYCDSKATIAISYHPVQHSRTKHIDVRYHFIKEQVKKGIVKLFFVRKYQLADRFTKALSKDRFKYLIKRLDMRCLTPKELEVLANESA</sequence>
<evidence type="ECO:0000259" key="3">
    <source>
        <dbReference type="Pfam" id="PF25597"/>
    </source>
</evidence>
<dbReference type="Pfam" id="PF13976">
    <property type="entry name" value="gag_pre-integrs"/>
    <property type="match status" value="1"/>
</dbReference>
<protein>
    <submittedName>
        <fullName evidence="4">Retrovirus-related Pol polyprotein from transposon TNT 1-94</fullName>
    </submittedName>
</protein>
<feature type="domain" description="Retroviral polymerase SH3-like" evidence="3">
    <location>
        <begin position="509"/>
        <end position="554"/>
    </location>
</feature>
<dbReference type="PANTHER" id="PTHR11439">
    <property type="entry name" value="GAG-POL-RELATED RETROTRANSPOSON"/>
    <property type="match status" value="1"/>
</dbReference>
<dbReference type="Pfam" id="PF07727">
    <property type="entry name" value="RVT_2"/>
    <property type="match status" value="1"/>
</dbReference>
<organism evidence="4">
    <name type="scientific">Tanacetum cinerariifolium</name>
    <name type="common">Dalmatian daisy</name>
    <name type="synonym">Chrysanthemum cinerariifolium</name>
    <dbReference type="NCBI Taxonomy" id="118510"/>
    <lineage>
        <taxon>Eukaryota</taxon>
        <taxon>Viridiplantae</taxon>
        <taxon>Streptophyta</taxon>
        <taxon>Embryophyta</taxon>
        <taxon>Tracheophyta</taxon>
        <taxon>Spermatophyta</taxon>
        <taxon>Magnoliopsida</taxon>
        <taxon>eudicotyledons</taxon>
        <taxon>Gunneridae</taxon>
        <taxon>Pentapetalae</taxon>
        <taxon>asterids</taxon>
        <taxon>campanulids</taxon>
        <taxon>Asterales</taxon>
        <taxon>Asteraceae</taxon>
        <taxon>Asteroideae</taxon>
        <taxon>Anthemideae</taxon>
        <taxon>Anthemidinae</taxon>
        <taxon>Tanacetum</taxon>
    </lineage>
</organism>
<comment type="caution">
    <text evidence="4">The sequence shown here is derived from an EMBL/GenBank/DDBJ whole genome shotgun (WGS) entry which is preliminary data.</text>
</comment>
<evidence type="ECO:0000259" key="2">
    <source>
        <dbReference type="Pfam" id="PF13976"/>
    </source>
</evidence>
<proteinExistence type="predicted"/>
<dbReference type="InterPro" id="IPR057670">
    <property type="entry name" value="SH3_retrovirus"/>
</dbReference>
<dbReference type="CDD" id="cd09272">
    <property type="entry name" value="RNase_HI_RT_Ty1"/>
    <property type="match status" value="1"/>
</dbReference>
<accession>A0A6L2LLL5</accession>
<dbReference type="InterPro" id="IPR025724">
    <property type="entry name" value="GAG-pre-integrase_dom"/>
</dbReference>
<name>A0A6L2LLL5_TANCI</name>
<reference evidence="4" key="1">
    <citation type="journal article" date="2019" name="Sci. Rep.">
        <title>Draft genome of Tanacetum cinerariifolium, the natural source of mosquito coil.</title>
        <authorList>
            <person name="Yamashiro T."/>
            <person name="Shiraishi A."/>
            <person name="Satake H."/>
            <person name="Nakayama K."/>
        </authorList>
    </citation>
    <scope>NUCLEOTIDE SEQUENCE</scope>
</reference>
<dbReference type="EMBL" id="BKCJ010004459">
    <property type="protein sequence ID" value="GEU61164.1"/>
    <property type="molecule type" value="Genomic_DNA"/>
</dbReference>
<gene>
    <name evidence="4" type="ORF">Tci_033142</name>
</gene>
<evidence type="ECO:0000313" key="4">
    <source>
        <dbReference type="EMBL" id="GEU61164.1"/>
    </source>
</evidence>
<feature type="domain" description="GAG-pre-integrase" evidence="2">
    <location>
        <begin position="382"/>
        <end position="450"/>
    </location>
</feature>
<feature type="domain" description="Reverse transcriptase Ty1/copia-type" evidence="1">
    <location>
        <begin position="616"/>
        <end position="712"/>
    </location>
</feature>
<dbReference type="PANTHER" id="PTHR11439:SF495">
    <property type="entry name" value="REVERSE TRANSCRIPTASE, RNA-DEPENDENT DNA POLYMERASE-RELATED"/>
    <property type="match status" value="1"/>
</dbReference>
<dbReference type="InterPro" id="IPR013103">
    <property type="entry name" value="RVT_2"/>
</dbReference>